<evidence type="ECO:0000313" key="3">
    <source>
        <dbReference type="Proteomes" id="UP001314263"/>
    </source>
</evidence>
<dbReference type="SUPFAM" id="SSF55811">
    <property type="entry name" value="Nudix"/>
    <property type="match status" value="1"/>
</dbReference>
<dbReference type="Gene3D" id="3.90.79.10">
    <property type="entry name" value="Nucleoside Triphosphate Pyrophosphohydrolase"/>
    <property type="match status" value="1"/>
</dbReference>
<name>A0AAV1IC82_9CHLO</name>
<sequence length="520" mass="56067">MLPSDKPAAPSGCSAHYTRSKALNDFKFAGVLPFCILHGETFVLLGAEPVRTGPHGRMWKTMWRDFGGSRESIDIDAEATAAREFAEETLGVFASMAVDACAVARSSASMAQQLRDKTHAMEIKRPLKQGHYSMFITMLPHLDPMMFYLATQQNAQTNAVAGAEKTAFAWVRLEDLVRATAPRLGRYFLRALVAASGPTDEKCPVVRGYRCLQLHPCFASTIRAAQSDGLPELIARARLDCSACIPRIAASFRSRTFQNRNCQPPMQCGRDADQRVSSPTHDAAACIGLSACDALPDSADGPAVRGIRQSREEPCQDHSAEVAGVAPAVARSEAEQTQTSRSETRSQETSDQEGQCRLLQSEASKPVDLGLQDALDCAGSRQKSFQGLQEAVEHSQMKQECLRGLPEAAAPLEAQQTSLQALQEASEYSRACHNEQGSPADANAAPEQSAAGFRPSNGVLTELSRQPPAELESPPRKACCAGAGHLQPGTAHMPPAWQQARHSLSTAGLFVSAPAKRQRM</sequence>
<feature type="region of interest" description="Disordered" evidence="1">
    <location>
        <begin position="425"/>
        <end position="498"/>
    </location>
</feature>
<evidence type="ECO:0000256" key="1">
    <source>
        <dbReference type="SAM" id="MobiDB-lite"/>
    </source>
</evidence>
<evidence type="ECO:0008006" key="4">
    <source>
        <dbReference type="Google" id="ProtNLM"/>
    </source>
</evidence>
<dbReference type="Proteomes" id="UP001314263">
    <property type="component" value="Unassembled WGS sequence"/>
</dbReference>
<proteinExistence type="predicted"/>
<feature type="region of interest" description="Disordered" evidence="1">
    <location>
        <begin position="302"/>
        <end position="356"/>
    </location>
</feature>
<reference evidence="2 3" key="1">
    <citation type="submission" date="2023-10" db="EMBL/GenBank/DDBJ databases">
        <authorList>
            <person name="Maclean D."/>
            <person name="Macfadyen A."/>
        </authorList>
    </citation>
    <scope>NUCLEOTIDE SEQUENCE [LARGE SCALE GENOMIC DNA]</scope>
</reference>
<dbReference type="InterPro" id="IPR015797">
    <property type="entry name" value="NUDIX_hydrolase-like_dom_sf"/>
</dbReference>
<comment type="caution">
    <text evidence="2">The sequence shown here is derived from an EMBL/GenBank/DDBJ whole genome shotgun (WGS) entry which is preliminary data.</text>
</comment>
<keyword evidence="3" id="KW-1185">Reference proteome</keyword>
<protein>
    <recommendedName>
        <fullName evidence="4">Nudix hydrolase domain-containing protein</fullName>
    </recommendedName>
</protein>
<organism evidence="2 3">
    <name type="scientific">Coccomyxa viridis</name>
    <dbReference type="NCBI Taxonomy" id="1274662"/>
    <lineage>
        <taxon>Eukaryota</taxon>
        <taxon>Viridiplantae</taxon>
        <taxon>Chlorophyta</taxon>
        <taxon>core chlorophytes</taxon>
        <taxon>Trebouxiophyceae</taxon>
        <taxon>Trebouxiophyceae incertae sedis</taxon>
        <taxon>Coccomyxaceae</taxon>
        <taxon>Coccomyxa</taxon>
    </lineage>
</organism>
<feature type="compositionally biased region" description="Basic and acidic residues" evidence="1">
    <location>
        <begin position="309"/>
        <end position="320"/>
    </location>
</feature>
<gene>
    <name evidence="2" type="ORF">CVIRNUC_007052</name>
</gene>
<accession>A0AAV1IC82</accession>
<dbReference type="EMBL" id="CAUYUE010000009">
    <property type="protein sequence ID" value="CAK0783852.1"/>
    <property type="molecule type" value="Genomic_DNA"/>
</dbReference>
<evidence type="ECO:0000313" key="2">
    <source>
        <dbReference type="EMBL" id="CAK0783852.1"/>
    </source>
</evidence>
<dbReference type="AlphaFoldDB" id="A0AAV1IC82"/>